<dbReference type="EMBL" id="CAMAPF010000981">
    <property type="protein sequence ID" value="CAH9134397.1"/>
    <property type="molecule type" value="Genomic_DNA"/>
</dbReference>
<name>A0AAV0FFJ3_9ASTE</name>
<evidence type="ECO:0000313" key="1">
    <source>
        <dbReference type="EMBL" id="CAH9134397.1"/>
    </source>
</evidence>
<dbReference type="AlphaFoldDB" id="A0AAV0FFJ3"/>
<proteinExistence type="predicted"/>
<gene>
    <name evidence="1" type="ORF">CEPIT_LOCUS33688</name>
</gene>
<reference evidence="1" key="1">
    <citation type="submission" date="2022-07" db="EMBL/GenBank/DDBJ databases">
        <authorList>
            <person name="Macas J."/>
            <person name="Novak P."/>
            <person name="Neumann P."/>
        </authorList>
    </citation>
    <scope>NUCLEOTIDE SEQUENCE</scope>
</reference>
<dbReference type="Proteomes" id="UP001152523">
    <property type="component" value="Unassembled WGS sequence"/>
</dbReference>
<comment type="caution">
    <text evidence="1">The sequence shown here is derived from an EMBL/GenBank/DDBJ whole genome shotgun (WGS) entry which is preliminary data.</text>
</comment>
<evidence type="ECO:0000313" key="2">
    <source>
        <dbReference type="Proteomes" id="UP001152523"/>
    </source>
</evidence>
<organism evidence="1 2">
    <name type="scientific">Cuscuta epithymum</name>
    <dbReference type="NCBI Taxonomy" id="186058"/>
    <lineage>
        <taxon>Eukaryota</taxon>
        <taxon>Viridiplantae</taxon>
        <taxon>Streptophyta</taxon>
        <taxon>Embryophyta</taxon>
        <taxon>Tracheophyta</taxon>
        <taxon>Spermatophyta</taxon>
        <taxon>Magnoliopsida</taxon>
        <taxon>eudicotyledons</taxon>
        <taxon>Gunneridae</taxon>
        <taxon>Pentapetalae</taxon>
        <taxon>asterids</taxon>
        <taxon>lamiids</taxon>
        <taxon>Solanales</taxon>
        <taxon>Convolvulaceae</taxon>
        <taxon>Cuscuteae</taxon>
        <taxon>Cuscuta</taxon>
        <taxon>Cuscuta subgen. Cuscuta</taxon>
    </lineage>
</organism>
<protein>
    <submittedName>
        <fullName evidence="1">Uncharacterized protein</fullName>
    </submittedName>
</protein>
<keyword evidence="2" id="KW-1185">Reference proteome</keyword>
<accession>A0AAV0FFJ3</accession>
<sequence length="64" mass="7278">MGSIGDMDAHPPAEKEIPFLKETELERNLWLRSQLVGNDVIIRGRGTHVKLNTIGLQYGTWMLM</sequence>